<keyword evidence="2" id="KW-0812">Transmembrane</keyword>
<feature type="compositionally biased region" description="Basic and acidic residues" evidence="1">
    <location>
        <begin position="713"/>
        <end position="723"/>
    </location>
</feature>
<reference evidence="4" key="1">
    <citation type="submission" date="2021-02" db="EMBL/GenBank/DDBJ databases">
        <title>First Annotated Genome of the Yellow-green Alga Tribonema minus.</title>
        <authorList>
            <person name="Mahan K.M."/>
        </authorList>
    </citation>
    <scope>NUCLEOTIDE SEQUENCE</scope>
    <source>
        <strain evidence="4">UTEX B ZZ1240</strain>
    </source>
</reference>
<evidence type="ECO:0000313" key="4">
    <source>
        <dbReference type="EMBL" id="KAG5191933.1"/>
    </source>
</evidence>
<keyword evidence="5" id="KW-1185">Reference proteome</keyword>
<dbReference type="SUPFAM" id="SSF50129">
    <property type="entry name" value="GroES-like"/>
    <property type="match status" value="2"/>
</dbReference>
<dbReference type="Pfam" id="PF08240">
    <property type="entry name" value="ADH_N"/>
    <property type="match status" value="1"/>
</dbReference>
<dbReference type="InterPro" id="IPR050700">
    <property type="entry name" value="YIM1/Zinc_Alcohol_DH_Fams"/>
</dbReference>
<dbReference type="InterPro" id="IPR020843">
    <property type="entry name" value="ER"/>
</dbReference>
<dbReference type="InterPro" id="IPR011032">
    <property type="entry name" value="GroES-like_sf"/>
</dbReference>
<dbReference type="SUPFAM" id="SSF51735">
    <property type="entry name" value="NAD(P)-binding Rossmann-fold domains"/>
    <property type="match status" value="1"/>
</dbReference>
<dbReference type="GO" id="GO:0016491">
    <property type="term" value="F:oxidoreductase activity"/>
    <property type="evidence" value="ECO:0007669"/>
    <property type="project" value="InterPro"/>
</dbReference>
<keyword evidence="2" id="KW-0472">Membrane</keyword>
<feature type="compositionally biased region" description="Acidic residues" evidence="1">
    <location>
        <begin position="663"/>
        <end position="675"/>
    </location>
</feature>
<gene>
    <name evidence="4" type="ORF">JKP88DRAFT_294768</name>
</gene>
<dbReference type="AlphaFoldDB" id="A0A836CNP4"/>
<protein>
    <recommendedName>
        <fullName evidence="3">Enoyl reductase (ER) domain-containing protein</fullName>
    </recommendedName>
</protein>
<accession>A0A836CNP4</accession>
<dbReference type="OrthoDB" id="201656at2759"/>
<dbReference type="Gene3D" id="3.40.50.720">
    <property type="entry name" value="NAD(P)-binding Rossmann-like Domain"/>
    <property type="match status" value="2"/>
</dbReference>
<evidence type="ECO:0000256" key="1">
    <source>
        <dbReference type="SAM" id="MobiDB-lite"/>
    </source>
</evidence>
<evidence type="ECO:0000256" key="2">
    <source>
        <dbReference type="SAM" id="Phobius"/>
    </source>
</evidence>
<feature type="compositionally biased region" description="Low complexity" evidence="1">
    <location>
        <begin position="733"/>
        <end position="753"/>
    </location>
</feature>
<dbReference type="Gene3D" id="3.90.180.10">
    <property type="entry name" value="Medium-chain alcohol dehydrogenases, catalytic domain"/>
    <property type="match status" value="3"/>
</dbReference>
<sequence>MAHMLKVGDNDTPSGVATMKAVVVSKYGRSATRAMSMRDDFPRPVRPGPSEVIIQVQAAGLNKMDIAKAKGQMKSLLGEETLPYAVGYDFSGVVERVGSETVLQGIVVTLPYAVGHDLLGIVERVGSKARESGQQLGSQYQTLALGLGLDTLPYAIDYDFDAVVKRAGSEVTLFRPGEEVYGCRAPALEDEMDKRRRPYGTLAEFCICDESEVAHKPWTLTHEQAAAVPMAALTAIQCRSVFMAALTAIQVRQRSSAAPMAALTTVQCMHHADEAMLDVLVAAITAIQVRQRSGAAVLNIFVAALTGLHVLGVVQAFETARFKPKSRRSIFIMGGGSGVGNMAIQLAKEEYGATRIVAAVKPMEDAAVASVISRDESSGWPSVKVLNDDSEVAKMRGFRNFDMVLDNEGAADWLMDLKLLNSTPSGMARYMMDRKAAKYHEAAMRAGVEYHRIFPISSGQLLEAVMNPLLESGRVRPIIDSCHTFEHYGRAMRTLRGGWPRGKVVVRVAPPSAMPEPYKLKEGHPQPVSLMMRSTAAVGKIKKASHLTVDPCAVAMHVHLASRPQLVVVPELLARAANKQPRKRVVRPAFGATAVREEYDRATPATQPRSPVELVCDTRCLAARMEYHTVCMLLECKYFEVYTYDRATLATQPRSPVELAPYNEEEEEEEEEEMKLEEPETETKPKLPELSGCPFPSGMPEAAKKAFMRPKHVTMDKPWEEPAKHRRRAASEPRQPLRQPPQQQQQQQPQQQPWPMKTLSPTAQKRQASIEAGARDVPMVHSRGGY</sequence>
<dbReference type="EMBL" id="JAFCMP010000013">
    <property type="protein sequence ID" value="KAG5191933.1"/>
    <property type="molecule type" value="Genomic_DNA"/>
</dbReference>
<dbReference type="SMART" id="SM00829">
    <property type="entry name" value="PKS_ER"/>
    <property type="match status" value="1"/>
</dbReference>
<name>A0A836CNP4_9STRA</name>
<comment type="caution">
    <text evidence="4">The sequence shown here is derived from an EMBL/GenBank/DDBJ whole genome shotgun (WGS) entry which is preliminary data.</text>
</comment>
<dbReference type="InterPro" id="IPR013154">
    <property type="entry name" value="ADH-like_N"/>
</dbReference>
<feature type="region of interest" description="Disordered" evidence="1">
    <location>
        <begin position="655"/>
        <end position="786"/>
    </location>
</feature>
<dbReference type="InterPro" id="IPR036291">
    <property type="entry name" value="NAD(P)-bd_dom_sf"/>
</dbReference>
<feature type="transmembrane region" description="Helical" evidence="2">
    <location>
        <begin position="296"/>
        <end position="317"/>
    </location>
</feature>
<dbReference type="GO" id="GO:0005739">
    <property type="term" value="C:mitochondrion"/>
    <property type="evidence" value="ECO:0007669"/>
    <property type="project" value="TreeGrafter"/>
</dbReference>
<dbReference type="Pfam" id="PF13602">
    <property type="entry name" value="ADH_zinc_N_2"/>
    <property type="match status" value="1"/>
</dbReference>
<evidence type="ECO:0000313" key="5">
    <source>
        <dbReference type="Proteomes" id="UP000664859"/>
    </source>
</evidence>
<dbReference type="PANTHER" id="PTHR11695:SF294">
    <property type="entry name" value="RETICULON-4-INTERACTING PROTEIN 1, MITOCHONDRIAL"/>
    <property type="match status" value="1"/>
</dbReference>
<dbReference type="Proteomes" id="UP000664859">
    <property type="component" value="Unassembled WGS sequence"/>
</dbReference>
<dbReference type="PANTHER" id="PTHR11695">
    <property type="entry name" value="ALCOHOL DEHYDROGENASE RELATED"/>
    <property type="match status" value="1"/>
</dbReference>
<proteinExistence type="predicted"/>
<keyword evidence="2" id="KW-1133">Transmembrane helix</keyword>
<evidence type="ECO:0000259" key="3">
    <source>
        <dbReference type="SMART" id="SM00829"/>
    </source>
</evidence>
<organism evidence="4 5">
    <name type="scientific">Tribonema minus</name>
    <dbReference type="NCBI Taxonomy" id="303371"/>
    <lineage>
        <taxon>Eukaryota</taxon>
        <taxon>Sar</taxon>
        <taxon>Stramenopiles</taxon>
        <taxon>Ochrophyta</taxon>
        <taxon>PX clade</taxon>
        <taxon>Xanthophyceae</taxon>
        <taxon>Tribonematales</taxon>
        <taxon>Tribonemataceae</taxon>
        <taxon>Tribonema</taxon>
    </lineage>
</organism>
<feature type="domain" description="Enoyl reductase (ER)" evidence="3">
    <location>
        <begin position="30"/>
        <end position="506"/>
    </location>
</feature>
<feature type="compositionally biased region" description="Basic and acidic residues" evidence="1">
    <location>
        <begin position="676"/>
        <end position="687"/>
    </location>
</feature>